<dbReference type="AlphaFoldDB" id="A0A077PD43"/>
<organism evidence="1 2">
    <name type="scientific">Xenorhabdus bovienii str. kraussei Becker Underwood</name>
    <dbReference type="NCBI Taxonomy" id="1398204"/>
    <lineage>
        <taxon>Bacteria</taxon>
        <taxon>Pseudomonadati</taxon>
        <taxon>Pseudomonadota</taxon>
        <taxon>Gammaproteobacteria</taxon>
        <taxon>Enterobacterales</taxon>
        <taxon>Morganellaceae</taxon>
        <taxon>Xenorhabdus</taxon>
    </lineage>
</organism>
<name>A0A077PD43_XENBV</name>
<dbReference type="EMBL" id="CBSZ010000011">
    <property type="protein sequence ID" value="CDH22330.1"/>
    <property type="molecule type" value="Genomic_DNA"/>
</dbReference>
<dbReference type="HOGENOM" id="CLU_1600094_0_0_6"/>
<gene>
    <name evidence="1" type="ORF">XBKB1_1080013</name>
</gene>
<dbReference type="SUPFAM" id="SSF160631">
    <property type="entry name" value="SMI1/KNR4-like"/>
    <property type="match status" value="1"/>
</dbReference>
<evidence type="ECO:0000313" key="2">
    <source>
        <dbReference type="Proteomes" id="UP000028493"/>
    </source>
</evidence>
<sequence>MKIVDAYNLLNEWLVKSNGELIDLGDGELFSFILKKKFNHTELTTFESNNNILLPDEYKDFLENVGSVDIFSSDITAGVEVLEPAEIKNFSKEVFEGYGEDLYPNLLLTTSIPKTGYFGGFWMLEENKNCYSIFYPDVPPEYWIEEAEFSSFNDWIIKLVKSKSKKI</sequence>
<accession>A0A077PD43</accession>
<dbReference type="RefSeq" id="WP_038194265.1">
    <property type="nucleotide sequence ID" value="NZ_CAWLXS010000106.1"/>
</dbReference>
<protein>
    <recommendedName>
        <fullName evidence="3">Knr4/Smi1-like domain-containing protein</fullName>
    </recommendedName>
</protein>
<comment type="caution">
    <text evidence="1">The sequence shown here is derived from an EMBL/GenBank/DDBJ whole genome shotgun (WGS) entry which is preliminary data.</text>
</comment>
<dbReference type="Gene3D" id="3.40.1580.10">
    <property type="entry name" value="SMI1/KNR4-like"/>
    <property type="match status" value="1"/>
</dbReference>
<evidence type="ECO:0000313" key="1">
    <source>
        <dbReference type="EMBL" id="CDH22330.1"/>
    </source>
</evidence>
<proteinExistence type="predicted"/>
<dbReference type="InterPro" id="IPR037883">
    <property type="entry name" value="Knr4/Smi1-like_sf"/>
</dbReference>
<reference evidence="1" key="1">
    <citation type="submission" date="2013-07" db="EMBL/GenBank/DDBJ databases">
        <title>Sub-species coevolution in mutualistic symbiosis.</title>
        <authorList>
            <person name="Murfin K."/>
            <person name="Klassen J."/>
            <person name="Lee M."/>
            <person name="Forst S."/>
            <person name="Stock P."/>
            <person name="Goodrich-Blair H."/>
        </authorList>
    </citation>
    <scope>NUCLEOTIDE SEQUENCE [LARGE SCALE GENOMIC DNA]</scope>
    <source>
        <strain evidence="1">Kraussei Becker Underwood</strain>
    </source>
</reference>
<dbReference type="Proteomes" id="UP000028493">
    <property type="component" value="Unassembled WGS sequence"/>
</dbReference>
<evidence type="ECO:0008006" key="3">
    <source>
        <dbReference type="Google" id="ProtNLM"/>
    </source>
</evidence>